<gene>
    <name evidence="3" type="ORF">VTL71DRAFT_12984</name>
</gene>
<sequence length="94" mass="9505">MKHAAITLPTLQLAAAAFLATACQAAVINNNPPSGAIAASKRDIDALKRSVPTTNESTGKVDPASHEHVASAEDTGLTSGGFGHAKRADDRNGG</sequence>
<feature type="region of interest" description="Disordered" evidence="1">
    <location>
        <begin position="50"/>
        <end position="94"/>
    </location>
</feature>
<evidence type="ECO:0000313" key="3">
    <source>
        <dbReference type="EMBL" id="KAL2071749.1"/>
    </source>
</evidence>
<reference evidence="3 4" key="1">
    <citation type="journal article" date="2024" name="Commun. Biol.">
        <title>Comparative genomic analysis of thermophilic fungi reveals convergent evolutionary adaptations and gene losses.</title>
        <authorList>
            <person name="Steindorff A.S."/>
            <person name="Aguilar-Pontes M.V."/>
            <person name="Robinson A.J."/>
            <person name="Andreopoulos B."/>
            <person name="LaButti K."/>
            <person name="Kuo A."/>
            <person name="Mondo S."/>
            <person name="Riley R."/>
            <person name="Otillar R."/>
            <person name="Haridas S."/>
            <person name="Lipzen A."/>
            <person name="Grimwood J."/>
            <person name="Schmutz J."/>
            <person name="Clum A."/>
            <person name="Reid I.D."/>
            <person name="Moisan M.C."/>
            <person name="Butler G."/>
            <person name="Nguyen T.T.M."/>
            <person name="Dewar K."/>
            <person name="Conant G."/>
            <person name="Drula E."/>
            <person name="Henrissat B."/>
            <person name="Hansel C."/>
            <person name="Singer S."/>
            <person name="Hutchinson M.I."/>
            <person name="de Vries R.P."/>
            <person name="Natvig D.O."/>
            <person name="Powell A.J."/>
            <person name="Tsang A."/>
            <person name="Grigoriev I.V."/>
        </authorList>
    </citation>
    <scope>NUCLEOTIDE SEQUENCE [LARGE SCALE GENOMIC DNA]</scope>
    <source>
        <strain evidence="3 4">CBS 494.80</strain>
    </source>
</reference>
<dbReference type="Proteomes" id="UP001595075">
    <property type="component" value="Unassembled WGS sequence"/>
</dbReference>
<organism evidence="3 4">
    <name type="scientific">Oculimacula yallundae</name>
    <dbReference type="NCBI Taxonomy" id="86028"/>
    <lineage>
        <taxon>Eukaryota</taxon>
        <taxon>Fungi</taxon>
        <taxon>Dikarya</taxon>
        <taxon>Ascomycota</taxon>
        <taxon>Pezizomycotina</taxon>
        <taxon>Leotiomycetes</taxon>
        <taxon>Helotiales</taxon>
        <taxon>Ploettnerulaceae</taxon>
        <taxon>Oculimacula</taxon>
    </lineage>
</organism>
<name>A0ABR4CRP7_9HELO</name>
<evidence type="ECO:0000256" key="2">
    <source>
        <dbReference type="SAM" id="SignalP"/>
    </source>
</evidence>
<feature type="signal peptide" evidence="2">
    <location>
        <begin position="1"/>
        <end position="25"/>
    </location>
</feature>
<evidence type="ECO:0008006" key="5">
    <source>
        <dbReference type="Google" id="ProtNLM"/>
    </source>
</evidence>
<accession>A0ABR4CRP7</accession>
<evidence type="ECO:0000256" key="1">
    <source>
        <dbReference type="SAM" id="MobiDB-lite"/>
    </source>
</evidence>
<evidence type="ECO:0000313" key="4">
    <source>
        <dbReference type="Proteomes" id="UP001595075"/>
    </source>
</evidence>
<feature type="chain" id="PRO_5046263635" description="Lipoprotein" evidence="2">
    <location>
        <begin position="26"/>
        <end position="94"/>
    </location>
</feature>
<comment type="caution">
    <text evidence="3">The sequence shown here is derived from an EMBL/GenBank/DDBJ whole genome shotgun (WGS) entry which is preliminary data.</text>
</comment>
<dbReference type="PROSITE" id="PS51257">
    <property type="entry name" value="PROKAR_LIPOPROTEIN"/>
    <property type="match status" value="1"/>
</dbReference>
<keyword evidence="4" id="KW-1185">Reference proteome</keyword>
<keyword evidence="2" id="KW-0732">Signal</keyword>
<dbReference type="EMBL" id="JAZHXI010000005">
    <property type="protein sequence ID" value="KAL2071749.1"/>
    <property type="molecule type" value="Genomic_DNA"/>
</dbReference>
<protein>
    <recommendedName>
        <fullName evidence="5">Lipoprotein</fullName>
    </recommendedName>
</protein>
<proteinExistence type="predicted"/>